<evidence type="ECO:0000313" key="9">
    <source>
        <dbReference type="Proteomes" id="UP000305674"/>
    </source>
</evidence>
<feature type="domain" description="FlgD/Vpr Ig-like" evidence="6">
    <location>
        <begin position="105"/>
        <end position="179"/>
    </location>
</feature>
<dbReference type="Pfam" id="PF13860">
    <property type="entry name" value="FlgD_ig"/>
    <property type="match status" value="1"/>
</dbReference>
<sequence length="229" mass="24057">MSNTIDNSYLNSLKWQQEATPTAKDNNQALTQEDFFSLLSQQLSMQDPFKPVDNDQMISQMSSFATVDGINSLNDEIKNMNTVMNSSQALQASSLVGQKVLIPSDKAASDGVNPVTGVISTPAGADNMVVKVKDGAGQIVRTFEVSAGDGGNVDFSWDGKNADGEAMPEGTYSFTAEALVGGKTDTLPVFTYGHVSSVTLGGANYDTVLNLRGVGGVKLSDVLSVAEGS</sequence>
<feature type="domain" description="FlgD Tudor-like" evidence="7">
    <location>
        <begin position="87"/>
        <end position="222"/>
    </location>
</feature>
<dbReference type="GO" id="GO:0044781">
    <property type="term" value="P:bacterial-type flagellum organization"/>
    <property type="evidence" value="ECO:0007669"/>
    <property type="project" value="UniProtKB-UniRule"/>
</dbReference>
<dbReference type="Pfam" id="PF13861">
    <property type="entry name" value="FLgD_tudor"/>
    <property type="match status" value="1"/>
</dbReference>
<organism evidence="8 9">
    <name type="scientific">Ferrimonas sediminicola</name>
    <dbReference type="NCBI Taxonomy" id="2569538"/>
    <lineage>
        <taxon>Bacteria</taxon>
        <taxon>Pseudomonadati</taxon>
        <taxon>Pseudomonadota</taxon>
        <taxon>Gammaproteobacteria</taxon>
        <taxon>Alteromonadales</taxon>
        <taxon>Ferrimonadaceae</taxon>
        <taxon>Ferrimonas</taxon>
    </lineage>
</organism>
<proteinExistence type="inferred from homology"/>
<evidence type="ECO:0000256" key="1">
    <source>
        <dbReference type="ARBA" id="ARBA00010577"/>
    </source>
</evidence>
<keyword evidence="3 5" id="KW-1005">Bacterial flagellum biogenesis</keyword>
<dbReference type="OrthoDB" id="9785233at2"/>
<dbReference type="InterPro" id="IPR025965">
    <property type="entry name" value="FlgD/Vpr_Ig-like"/>
</dbReference>
<dbReference type="Gene3D" id="2.60.40.4070">
    <property type="match status" value="1"/>
</dbReference>
<evidence type="ECO:0000259" key="7">
    <source>
        <dbReference type="Pfam" id="PF13861"/>
    </source>
</evidence>
<evidence type="ECO:0000256" key="5">
    <source>
        <dbReference type="RuleBase" id="RU362076"/>
    </source>
</evidence>
<keyword evidence="8" id="KW-0282">Flagellum</keyword>
<dbReference type="Proteomes" id="UP000305674">
    <property type="component" value="Unassembled WGS sequence"/>
</dbReference>
<dbReference type="Pfam" id="PF03963">
    <property type="entry name" value="FlgD"/>
    <property type="match status" value="1"/>
</dbReference>
<name>A0A4U1BB70_9GAMM</name>
<keyword evidence="8" id="KW-0966">Cell projection</keyword>
<accession>A0A4U1BB70</accession>
<dbReference type="Gene3D" id="2.30.30.910">
    <property type="match status" value="1"/>
</dbReference>
<keyword evidence="8" id="KW-0969">Cilium</keyword>
<dbReference type="InterPro" id="IPR005648">
    <property type="entry name" value="FlgD"/>
</dbReference>
<protein>
    <recommendedName>
        <fullName evidence="2 5">Basal-body rod modification protein FlgD</fullName>
    </recommendedName>
</protein>
<dbReference type="AlphaFoldDB" id="A0A4U1BB70"/>
<evidence type="ECO:0000259" key="6">
    <source>
        <dbReference type="Pfam" id="PF13860"/>
    </source>
</evidence>
<reference evidence="8 9" key="1">
    <citation type="submission" date="2019-04" db="EMBL/GenBank/DDBJ databases">
        <authorList>
            <person name="Hwang J.C."/>
        </authorList>
    </citation>
    <scope>NUCLEOTIDE SEQUENCE [LARGE SCALE GENOMIC DNA]</scope>
    <source>
        <strain evidence="8 9">IMCC35001</strain>
    </source>
</reference>
<evidence type="ECO:0000313" key="8">
    <source>
        <dbReference type="EMBL" id="TKB47260.1"/>
    </source>
</evidence>
<evidence type="ECO:0000256" key="2">
    <source>
        <dbReference type="ARBA" id="ARBA00016013"/>
    </source>
</evidence>
<keyword evidence="9" id="KW-1185">Reference proteome</keyword>
<comment type="similarity">
    <text evidence="1 5">Belongs to the FlgD family.</text>
</comment>
<dbReference type="InterPro" id="IPR025963">
    <property type="entry name" value="FLgD_Tudor"/>
</dbReference>
<comment type="caution">
    <text evidence="8">The sequence shown here is derived from an EMBL/GenBank/DDBJ whole genome shotgun (WGS) entry which is preliminary data.</text>
</comment>
<evidence type="ECO:0000256" key="3">
    <source>
        <dbReference type="ARBA" id="ARBA00022795"/>
    </source>
</evidence>
<evidence type="ECO:0000256" key="4">
    <source>
        <dbReference type="ARBA" id="ARBA00024746"/>
    </source>
</evidence>
<dbReference type="RefSeq" id="WP_136854364.1">
    <property type="nucleotide sequence ID" value="NZ_SWCI01000015.1"/>
</dbReference>
<gene>
    <name evidence="8" type="ORF">FCL40_16285</name>
</gene>
<dbReference type="EMBL" id="SWCI01000015">
    <property type="protein sequence ID" value="TKB47260.1"/>
    <property type="molecule type" value="Genomic_DNA"/>
</dbReference>
<comment type="function">
    <text evidence="4 5">Required for flagellar hook formation. May act as a scaffolding protein.</text>
</comment>